<dbReference type="RefSeq" id="WP_209642827.1">
    <property type="nucleotide sequence ID" value="NZ_JAGINW010000001.1"/>
</dbReference>
<comment type="caution">
    <text evidence="2">The sequence shown here is derived from an EMBL/GenBank/DDBJ whole genome shotgun (WGS) entry which is preliminary data.</text>
</comment>
<accession>A0ABS4TNV9</accession>
<dbReference type="EMBL" id="JAGINW010000001">
    <property type="protein sequence ID" value="MBP2325655.1"/>
    <property type="molecule type" value="Genomic_DNA"/>
</dbReference>
<keyword evidence="1" id="KW-0472">Membrane</keyword>
<name>A0ABS4TNV9_9PSEU</name>
<organism evidence="2 3">
    <name type="scientific">Kibdelosporangium banguiense</name>
    <dbReference type="NCBI Taxonomy" id="1365924"/>
    <lineage>
        <taxon>Bacteria</taxon>
        <taxon>Bacillati</taxon>
        <taxon>Actinomycetota</taxon>
        <taxon>Actinomycetes</taxon>
        <taxon>Pseudonocardiales</taxon>
        <taxon>Pseudonocardiaceae</taxon>
        <taxon>Kibdelosporangium</taxon>
    </lineage>
</organism>
<evidence type="ECO:0008006" key="4">
    <source>
        <dbReference type="Google" id="ProtNLM"/>
    </source>
</evidence>
<keyword evidence="3" id="KW-1185">Reference proteome</keyword>
<gene>
    <name evidence="2" type="ORF">JOF56_006040</name>
</gene>
<dbReference type="Proteomes" id="UP001519332">
    <property type="component" value="Unassembled WGS sequence"/>
</dbReference>
<protein>
    <recommendedName>
        <fullName evidence="4">DUF4878 domain-containing protein</fullName>
    </recommendedName>
</protein>
<evidence type="ECO:0000313" key="2">
    <source>
        <dbReference type="EMBL" id="MBP2325655.1"/>
    </source>
</evidence>
<evidence type="ECO:0000313" key="3">
    <source>
        <dbReference type="Proteomes" id="UP001519332"/>
    </source>
</evidence>
<evidence type="ECO:0000256" key="1">
    <source>
        <dbReference type="SAM" id="Phobius"/>
    </source>
</evidence>
<keyword evidence="1" id="KW-0812">Transmembrane</keyword>
<feature type="transmembrane region" description="Helical" evidence="1">
    <location>
        <begin position="12"/>
        <end position="33"/>
    </location>
</feature>
<proteinExistence type="predicted"/>
<reference evidence="2 3" key="1">
    <citation type="submission" date="2021-03" db="EMBL/GenBank/DDBJ databases">
        <title>Sequencing the genomes of 1000 actinobacteria strains.</title>
        <authorList>
            <person name="Klenk H.-P."/>
        </authorList>
    </citation>
    <scope>NUCLEOTIDE SEQUENCE [LARGE SCALE GENOMIC DNA]</scope>
    <source>
        <strain evidence="2 3">DSM 46670</strain>
    </source>
</reference>
<keyword evidence="1" id="KW-1133">Transmembrane helix</keyword>
<sequence>MSTKDTRRRNGLILVTVAVVLVLVVAGVGVFLLSGNGSTDDPAEAAQEFTSLYQRGLNSSGRDVDVADFEPVVCAAVMPSMREAFSAKENPVEGAPQFKLSVKDVRTEGDKGSFTVISEITVPASEKQTTDEPFTLVLENGGWRVCGIS</sequence>